<evidence type="ECO:0000313" key="3">
    <source>
        <dbReference type="Proteomes" id="UP001620645"/>
    </source>
</evidence>
<dbReference type="Proteomes" id="UP001620645">
    <property type="component" value="Unassembled WGS sequence"/>
</dbReference>
<dbReference type="PANTHER" id="PTHR45774:SF3">
    <property type="entry name" value="BTB (POZ) DOMAIN-CONTAINING 2B-RELATED"/>
    <property type="match status" value="1"/>
</dbReference>
<protein>
    <recommendedName>
        <fullName evidence="1">BTB domain-containing protein</fullName>
    </recommendedName>
</protein>
<dbReference type="Gene3D" id="3.30.710.10">
    <property type="entry name" value="Potassium Channel Kv1.1, Chain A"/>
    <property type="match status" value="1"/>
</dbReference>
<dbReference type="InterPro" id="IPR011333">
    <property type="entry name" value="SKP1/BTB/POZ_sf"/>
</dbReference>
<dbReference type="AlphaFoldDB" id="A0ABD2J249"/>
<dbReference type="SMART" id="SM00875">
    <property type="entry name" value="BACK"/>
    <property type="match status" value="1"/>
</dbReference>
<gene>
    <name evidence="2" type="ORF">niasHS_008902</name>
</gene>
<comment type="caution">
    <text evidence="2">The sequence shown here is derived from an EMBL/GenBank/DDBJ whole genome shotgun (WGS) entry which is preliminary data.</text>
</comment>
<dbReference type="Gene3D" id="1.25.40.420">
    <property type="match status" value="1"/>
</dbReference>
<dbReference type="InterPro" id="IPR000210">
    <property type="entry name" value="BTB/POZ_dom"/>
</dbReference>
<dbReference type="InterPro" id="IPR011705">
    <property type="entry name" value="BACK"/>
</dbReference>
<keyword evidence="3" id="KW-1185">Reference proteome</keyword>
<feature type="domain" description="BTB" evidence="1">
    <location>
        <begin position="22"/>
        <end position="103"/>
    </location>
</feature>
<evidence type="ECO:0000259" key="1">
    <source>
        <dbReference type="PROSITE" id="PS50097"/>
    </source>
</evidence>
<dbReference type="SMART" id="SM00225">
    <property type="entry name" value="BTB"/>
    <property type="match status" value="1"/>
</dbReference>
<sequence length="361" mass="40561">MSSKPETLVERMKHLLSSGDDADVLFLVGQGEEKEHVPAHRAILNSASDVFEAMFRFDTTKNATDNESANGEVNGPVEVTDIDAHVFKVMLNFIYADDLSELDGQNAMAVLYAAKKYNISALAKACVSVPISELGNVFLAYDQSRLLNENDFTLRCLDYIDQNAETLFESEEFLEMEQNLLCEIFERDQLKIDDELTIWNAALRWADAQCLQNAIECSAENRRVVLGLALSKIRFPLISFSDFSDHVVPFGVLTSDELVGVFLSHAHSDGRANCELYPIQFPTHNRTPLVLTEVPAEVVIPPILNYDHVPSLSFNGWGSGRRRRRNRRNKYSVRELGLDFEVSHINDWAAPPVDLAPILIN</sequence>
<name>A0ABD2J249_HETSC</name>
<dbReference type="Pfam" id="PF00651">
    <property type="entry name" value="BTB"/>
    <property type="match status" value="1"/>
</dbReference>
<dbReference type="EMBL" id="JBICCN010000212">
    <property type="protein sequence ID" value="KAL3086129.1"/>
    <property type="molecule type" value="Genomic_DNA"/>
</dbReference>
<reference evidence="2 3" key="1">
    <citation type="submission" date="2024-10" db="EMBL/GenBank/DDBJ databases">
        <authorList>
            <person name="Kim D."/>
        </authorList>
    </citation>
    <scope>NUCLEOTIDE SEQUENCE [LARGE SCALE GENOMIC DNA]</scope>
    <source>
        <strain evidence="2">Taebaek</strain>
    </source>
</reference>
<dbReference type="Pfam" id="PF07707">
    <property type="entry name" value="BACK"/>
    <property type="match status" value="1"/>
</dbReference>
<organism evidence="2 3">
    <name type="scientific">Heterodera schachtii</name>
    <name type="common">Sugarbeet cyst nematode worm</name>
    <name type="synonym">Tylenchus schachtii</name>
    <dbReference type="NCBI Taxonomy" id="97005"/>
    <lineage>
        <taxon>Eukaryota</taxon>
        <taxon>Metazoa</taxon>
        <taxon>Ecdysozoa</taxon>
        <taxon>Nematoda</taxon>
        <taxon>Chromadorea</taxon>
        <taxon>Rhabditida</taxon>
        <taxon>Tylenchina</taxon>
        <taxon>Tylenchomorpha</taxon>
        <taxon>Tylenchoidea</taxon>
        <taxon>Heteroderidae</taxon>
        <taxon>Heteroderinae</taxon>
        <taxon>Heterodera</taxon>
    </lineage>
</organism>
<dbReference type="PROSITE" id="PS50097">
    <property type="entry name" value="BTB"/>
    <property type="match status" value="1"/>
</dbReference>
<dbReference type="PANTHER" id="PTHR45774">
    <property type="entry name" value="BTB/POZ DOMAIN-CONTAINING"/>
    <property type="match status" value="1"/>
</dbReference>
<evidence type="ECO:0000313" key="2">
    <source>
        <dbReference type="EMBL" id="KAL3086129.1"/>
    </source>
</evidence>
<accession>A0ABD2J249</accession>
<proteinExistence type="predicted"/>
<dbReference type="SUPFAM" id="SSF54695">
    <property type="entry name" value="POZ domain"/>
    <property type="match status" value="1"/>
</dbReference>